<dbReference type="PANTHER" id="PTHR16128">
    <property type="entry name" value="FAD/NAD(P)-BINDING OXIDOREDUCTASE FAMILY PROTEIN"/>
    <property type="match status" value="1"/>
</dbReference>
<gene>
    <name evidence="2" type="ORF">KX928_10470</name>
</gene>
<organism evidence="2 3">
    <name type="scientific">Roseobacter insulae</name>
    <dbReference type="NCBI Taxonomy" id="2859783"/>
    <lineage>
        <taxon>Bacteria</taxon>
        <taxon>Pseudomonadati</taxon>
        <taxon>Pseudomonadota</taxon>
        <taxon>Alphaproteobacteria</taxon>
        <taxon>Rhodobacterales</taxon>
        <taxon>Roseobacteraceae</taxon>
        <taxon>Roseobacter</taxon>
    </lineage>
</organism>
<dbReference type="RefSeq" id="WP_219501731.1">
    <property type="nucleotide sequence ID" value="NZ_JAHXDN010000002.1"/>
</dbReference>
<reference evidence="2" key="1">
    <citation type="submission" date="2021-07" db="EMBL/GenBank/DDBJ databases">
        <title>Roseobacter insulae sp. nov., isolated from a tidal flat.</title>
        <authorList>
            <person name="Park S."/>
            <person name="Yoon J.-H."/>
        </authorList>
    </citation>
    <scope>NUCLEOTIDE SEQUENCE</scope>
    <source>
        <strain evidence="2">YSTF-M11</strain>
    </source>
</reference>
<evidence type="ECO:0000313" key="2">
    <source>
        <dbReference type="EMBL" id="MBW4708208.1"/>
    </source>
</evidence>
<proteinExistence type="predicted"/>
<feature type="domain" description="Amine oxidase" evidence="1">
    <location>
        <begin position="106"/>
        <end position="324"/>
    </location>
</feature>
<name>A0A9X1K269_9RHOB</name>
<comment type="caution">
    <text evidence="2">The sequence shown here is derived from an EMBL/GenBank/DDBJ whole genome shotgun (WGS) entry which is preliminary data.</text>
</comment>
<dbReference type="PANTHER" id="PTHR16128:SF5">
    <property type="entry name" value="FAD_NAD(P)-BINDING OXIDOREDUCTASE FAMILY PROTEIN"/>
    <property type="match status" value="1"/>
</dbReference>
<dbReference type="AlphaFoldDB" id="A0A9X1K269"/>
<sequence length="334" mass="35912">MSTKNKIAIIGAGISGLCLAHRLKDVAAVRIFEKSRGMGGRMATRRAGAFRFDHGAQYFAARGEAFKTFLAPFIRSGVVQAWQPRLTVLPHDAGRDPQVWTAPRYVATPGMNGLAKQLGRDLDVVLETEIGAVTAEDSRWRLTTTGGHDLGLFDWVISTAPAAQTDRLLPADFFGHAPLKATIMQGCYSLMLAFDHPLPMSWDAAHVAQDPLAWIAVNATKPGRGDAQCIVAQSSNSWAAAHMERDQGEVRAVLVAAFEEITGQSVATAAAVTIHRWRYANVVAPAGQPFLLDKAHRLAAAGDWCGTGKIEAAFESATGLAEALLPLLHRRVEG</sequence>
<evidence type="ECO:0000259" key="1">
    <source>
        <dbReference type="Pfam" id="PF01593"/>
    </source>
</evidence>
<dbReference type="Proteomes" id="UP001138661">
    <property type="component" value="Unassembled WGS sequence"/>
</dbReference>
<dbReference type="Pfam" id="PF01593">
    <property type="entry name" value="Amino_oxidase"/>
    <property type="match status" value="1"/>
</dbReference>
<dbReference type="EMBL" id="JAHXDN010000002">
    <property type="protein sequence ID" value="MBW4708208.1"/>
    <property type="molecule type" value="Genomic_DNA"/>
</dbReference>
<dbReference type="InterPro" id="IPR002937">
    <property type="entry name" value="Amino_oxidase"/>
</dbReference>
<dbReference type="GO" id="GO:0016491">
    <property type="term" value="F:oxidoreductase activity"/>
    <property type="evidence" value="ECO:0007669"/>
    <property type="project" value="InterPro"/>
</dbReference>
<protein>
    <submittedName>
        <fullName evidence="2">NAD(P)-binding protein</fullName>
    </submittedName>
</protein>
<evidence type="ECO:0000313" key="3">
    <source>
        <dbReference type="Proteomes" id="UP001138661"/>
    </source>
</evidence>
<keyword evidence="3" id="KW-1185">Reference proteome</keyword>
<dbReference type="Pfam" id="PF13450">
    <property type="entry name" value="NAD_binding_8"/>
    <property type="match status" value="1"/>
</dbReference>
<accession>A0A9X1K269</accession>